<keyword evidence="3" id="KW-1185">Reference proteome</keyword>
<accession>A0ABP0Q578</accession>
<proteinExistence type="predicted"/>
<feature type="region of interest" description="Disordered" evidence="1">
    <location>
        <begin position="149"/>
        <end position="172"/>
    </location>
</feature>
<feature type="compositionally biased region" description="Acidic residues" evidence="1">
    <location>
        <begin position="222"/>
        <end position="233"/>
    </location>
</feature>
<protein>
    <submittedName>
        <fullName evidence="2">Uncharacterized protein</fullName>
    </submittedName>
</protein>
<evidence type="ECO:0000313" key="2">
    <source>
        <dbReference type="EMBL" id="CAK9083398.1"/>
    </source>
</evidence>
<gene>
    <name evidence="2" type="ORF">CCMP2556_LOCUS40660</name>
</gene>
<evidence type="ECO:0000256" key="1">
    <source>
        <dbReference type="SAM" id="MobiDB-lite"/>
    </source>
</evidence>
<organism evidence="2 3">
    <name type="scientific">Durusdinium trenchii</name>
    <dbReference type="NCBI Taxonomy" id="1381693"/>
    <lineage>
        <taxon>Eukaryota</taxon>
        <taxon>Sar</taxon>
        <taxon>Alveolata</taxon>
        <taxon>Dinophyceae</taxon>
        <taxon>Suessiales</taxon>
        <taxon>Symbiodiniaceae</taxon>
        <taxon>Durusdinium</taxon>
    </lineage>
</organism>
<dbReference type="Proteomes" id="UP001642484">
    <property type="component" value="Unassembled WGS sequence"/>
</dbReference>
<reference evidence="2 3" key="1">
    <citation type="submission" date="2024-02" db="EMBL/GenBank/DDBJ databases">
        <authorList>
            <person name="Chen Y."/>
            <person name="Shah S."/>
            <person name="Dougan E. K."/>
            <person name="Thang M."/>
            <person name="Chan C."/>
        </authorList>
    </citation>
    <scope>NUCLEOTIDE SEQUENCE [LARGE SCALE GENOMIC DNA]</scope>
</reference>
<feature type="compositionally biased region" description="Acidic residues" evidence="1">
    <location>
        <begin position="155"/>
        <end position="165"/>
    </location>
</feature>
<feature type="compositionally biased region" description="Basic and acidic residues" evidence="1">
    <location>
        <begin position="200"/>
        <end position="212"/>
    </location>
</feature>
<feature type="region of interest" description="Disordered" evidence="1">
    <location>
        <begin position="200"/>
        <end position="280"/>
    </location>
</feature>
<sequence length="397" mass="43401">AGKVTWKEDDIRQLAFELKTGLPLPVLQVLTSPDWHGGKLIQLDELIKPSVEDIKLNFAWVAPFVKASPDKVPSGFLIADTFLYCDHLFMGKLLQPRQPGETKQTMAAEEAGNCKRLIGALRGLWRSSKLGHHPQITYLKSLLVKSPTRSRASAEEDQSLVDADEPAPANDAPAEVVVEAPAELEGDTPEDDSQQCVDAEMHDAADSQESQHVDAQMPDSEPVCDGESDFEVEEDRKSLAMAQDRCQSADVDDDLDAATLRLGDHSGPESESEADGGTPDHIEMWESRYFHAQKALAAARVKKEPEEGLSHGGSSAVKRKLSFAEERAKGMQKAKQEAKAAEPPAIEVLCRNRAFVVKRIGGEAEEGKNIKGQLSWCKFPNVKAAWEVAKVRANFGG</sequence>
<feature type="non-terminal residue" evidence="2">
    <location>
        <position position="1"/>
    </location>
</feature>
<evidence type="ECO:0000313" key="3">
    <source>
        <dbReference type="Proteomes" id="UP001642484"/>
    </source>
</evidence>
<dbReference type="EMBL" id="CAXAMN010024038">
    <property type="protein sequence ID" value="CAK9083398.1"/>
    <property type="molecule type" value="Genomic_DNA"/>
</dbReference>
<comment type="caution">
    <text evidence="2">The sequence shown here is derived from an EMBL/GenBank/DDBJ whole genome shotgun (WGS) entry which is preliminary data.</text>
</comment>
<name>A0ABP0Q578_9DINO</name>